<dbReference type="SMART" id="SM00382">
    <property type="entry name" value="AAA"/>
    <property type="match status" value="1"/>
</dbReference>
<evidence type="ECO:0000259" key="7">
    <source>
        <dbReference type="PROSITE" id="PS50893"/>
    </source>
</evidence>
<evidence type="ECO:0000256" key="3">
    <source>
        <dbReference type="ARBA" id="ARBA00022741"/>
    </source>
</evidence>
<reference evidence="8 9" key="1">
    <citation type="submission" date="2019-09" db="EMBL/GenBank/DDBJ databases">
        <title>Actinomadura physcomitrii sp. nov., a novel actinomycete isolated from moss [Physcomitrium sphaericum (Ludw) Fuernr].</title>
        <authorList>
            <person name="Zhuang X."/>
            <person name="Liu C."/>
        </authorList>
    </citation>
    <scope>NUCLEOTIDE SEQUENCE [LARGE SCALE GENOMIC DNA]</scope>
    <source>
        <strain evidence="8 9">HMC1</strain>
    </source>
</reference>
<dbReference type="Pfam" id="PF00005">
    <property type="entry name" value="ABC_tran"/>
    <property type="match status" value="1"/>
</dbReference>
<feature type="domain" description="ABC transporter" evidence="7">
    <location>
        <begin position="4"/>
        <end position="245"/>
    </location>
</feature>
<sequence length="359" mass="39291">MNAVEVRGLVKTFDGHLRGRRRKDDDVRALAGVDLAAEPGEYLVLLGPSGCGKTTLLRTIAGLEQPTEGEVLIGGHVVNGLPPRIRQVAMVFQSYALYPHKSVLDNIVFPLKAEKMPRGMRERRAKEAAGRLGIEPLLGRKPRQLSGGERQRVALARALVRDPAVFLLDEPLSNLDAKLRATARDELKQFQEQIGTTTIYVTHDQAEAMGLGDRIAVLEKGRVRQIGTPVEVYDDPADTFVATFIGSPPMNLVRRDDRLIGFRPEHLLPAENVPYDARVTMPMRIERMEYLSGDRHVYGTVTRLGEETRVIARLPATVTTPLSAGETHEFAVVAGRLRFFDAAAGGRTPAVPIGNGGGS</sequence>
<dbReference type="Proteomes" id="UP000468735">
    <property type="component" value="Unassembled WGS sequence"/>
</dbReference>
<keyword evidence="1" id="KW-0813">Transport</keyword>
<keyword evidence="4 8" id="KW-0067">ATP-binding</keyword>
<dbReference type="RefSeq" id="WP_151567491.1">
    <property type="nucleotide sequence ID" value="NZ_WBMT01000023.1"/>
</dbReference>
<proteinExistence type="predicted"/>
<dbReference type="InterPro" id="IPR008995">
    <property type="entry name" value="Mo/tungstate-bd_C_term_dom"/>
</dbReference>
<dbReference type="GO" id="GO:0005524">
    <property type="term" value="F:ATP binding"/>
    <property type="evidence" value="ECO:0007669"/>
    <property type="project" value="UniProtKB-KW"/>
</dbReference>
<dbReference type="AlphaFoldDB" id="A0A6H9YEJ2"/>
<dbReference type="PANTHER" id="PTHR43875:SF15">
    <property type="entry name" value="TREHALOSE IMPORT ATP-BINDING PROTEIN SUGC"/>
    <property type="match status" value="1"/>
</dbReference>
<dbReference type="InterPro" id="IPR027417">
    <property type="entry name" value="P-loop_NTPase"/>
</dbReference>
<protein>
    <submittedName>
        <fullName evidence="8">ABC transporter ATP-binding protein</fullName>
    </submittedName>
</protein>
<dbReference type="InterPro" id="IPR003593">
    <property type="entry name" value="AAA+_ATPase"/>
</dbReference>
<dbReference type="InterPro" id="IPR047641">
    <property type="entry name" value="ABC_transpr_MalK/UgpC-like"/>
</dbReference>
<evidence type="ECO:0000256" key="5">
    <source>
        <dbReference type="ARBA" id="ARBA00022967"/>
    </source>
</evidence>
<dbReference type="GO" id="GO:0140359">
    <property type="term" value="F:ABC-type transporter activity"/>
    <property type="evidence" value="ECO:0007669"/>
    <property type="project" value="UniProtKB-ARBA"/>
</dbReference>
<keyword evidence="3" id="KW-0547">Nucleotide-binding</keyword>
<dbReference type="Gene3D" id="2.40.50.100">
    <property type="match status" value="1"/>
</dbReference>
<dbReference type="PROSITE" id="PS00211">
    <property type="entry name" value="ABC_TRANSPORTER_1"/>
    <property type="match status" value="1"/>
</dbReference>
<keyword evidence="2" id="KW-1003">Cell membrane</keyword>
<dbReference type="SUPFAM" id="SSF52540">
    <property type="entry name" value="P-loop containing nucleoside triphosphate hydrolases"/>
    <property type="match status" value="1"/>
</dbReference>
<evidence type="ECO:0000313" key="9">
    <source>
        <dbReference type="Proteomes" id="UP000468735"/>
    </source>
</evidence>
<accession>A0A6H9YEJ2</accession>
<dbReference type="SUPFAM" id="SSF50331">
    <property type="entry name" value="MOP-like"/>
    <property type="match status" value="1"/>
</dbReference>
<comment type="caution">
    <text evidence="8">The sequence shown here is derived from an EMBL/GenBank/DDBJ whole genome shotgun (WGS) entry which is preliminary data.</text>
</comment>
<name>A0A6H9YEJ2_9ACTN</name>
<dbReference type="GO" id="GO:0016887">
    <property type="term" value="F:ATP hydrolysis activity"/>
    <property type="evidence" value="ECO:0007669"/>
    <property type="project" value="InterPro"/>
</dbReference>
<gene>
    <name evidence="8" type="ORF">F8566_39215</name>
</gene>
<dbReference type="PROSITE" id="PS50893">
    <property type="entry name" value="ABC_TRANSPORTER_2"/>
    <property type="match status" value="1"/>
</dbReference>
<dbReference type="Gene3D" id="3.40.50.300">
    <property type="entry name" value="P-loop containing nucleotide triphosphate hydrolases"/>
    <property type="match status" value="1"/>
</dbReference>
<dbReference type="FunFam" id="3.40.50.300:FF:000042">
    <property type="entry name" value="Maltose/maltodextrin ABC transporter, ATP-binding protein"/>
    <property type="match status" value="1"/>
</dbReference>
<evidence type="ECO:0000256" key="2">
    <source>
        <dbReference type="ARBA" id="ARBA00022475"/>
    </source>
</evidence>
<dbReference type="GO" id="GO:0055052">
    <property type="term" value="C:ATP-binding cassette (ABC) transporter complex, substrate-binding subunit-containing"/>
    <property type="evidence" value="ECO:0007669"/>
    <property type="project" value="TreeGrafter"/>
</dbReference>
<dbReference type="OrthoDB" id="7838608at2"/>
<evidence type="ECO:0000256" key="1">
    <source>
        <dbReference type="ARBA" id="ARBA00022448"/>
    </source>
</evidence>
<keyword evidence="5" id="KW-1278">Translocase</keyword>
<evidence type="ECO:0000313" key="8">
    <source>
        <dbReference type="EMBL" id="KAB2342104.1"/>
    </source>
</evidence>
<dbReference type="InterPro" id="IPR017871">
    <property type="entry name" value="ABC_transporter-like_CS"/>
</dbReference>
<dbReference type="InterPro" id="IPR003439">
    <property type="entry name" value="ABC_transporter-like_ATP-bd"/>
</dbReference>
<organism evidence="8 9">
    <name type="scientific">Actinomadura rudentiformis</name>
    <dbReference type="NCBI Taxonomy" id="359158"/>
    <lineage>
        <taxon>Bacteria</taxon>
        <taxon>Bacillati</taxon>
        <taxon>Actinomycetota</taxon>
        <taxon>Actinomycetes</taxon>
        <taxon>Streptosporangiales</taxon>
        <taxon>Thermomonosporaceae</taxon>
        <taxon>Actinomadura</taxon>
    </lineage>
</organism>
<dbReference type="PANTHER" id="PTHR43875">
    <property type="entry name" value="MALTODEXTRIN IMPORT ATP-BINDING PROTEIN MSMX"/>
    <property type="match status" value="1"/>
</dbReference>
<keyword evidence="9" id="KW-1185">Reference proteome</keyword>
<evidence type="ECO:0000256" key="4">
    <source>
        <dbReference type="ARBA" id="ARBA00022840"/>
    </source>
</evidence>
<dbReference type="EMBL" id="WBMT01000023">
    <property type="protein sequence ID" value="KAB2342104.1"/>
    <property type="molecule type" value="Genomic_DNA"/>
</dbReference>
<keyword evidence="6" id="KW-0472">Membrane</keyword>
<evidence type="ECO:0000256" key="6">
    <source>
        <dbReference type="ARBA" id="ARBA00023136"/>
    </source>
</evidence>